<protein>
    <submittedName>
        <fullName evidence="2">Uncharacterized protein</fullName>
    </submittedName>
</protein>
<feature type="region of interest" description="Disordered" evidence="1">
    <location>
        <begin position="1"/>
        <end position="26"/>
    </location>
</feature>
<reference evidence="2" key="2">
    <citation type="journal article" date="2019" name="IMA Fungus">
        <title>Genome sequencing and comparison of five Tilletia species to identify candidate genes for the detection of regulated species infecting wheat.</title>
        <authorList>
            <person name="Nguyen H.D.T."/>
            <person name="Sultana T."/>
            <person name="Kesanakurti P."/>
            <person name="Hambleton S."/>
        </authorList>
    </citation>
    <scope>NUCLEOTIDE SEQUENCE</scope>
    <source>
        <strain evidence="2">DAOMC 236416</strain>
    </source>
</reference>
<evidence type="ECO:0000313" key="3">
    <source>
        <dbReference type="Proteomes" id="UP000077521"/>
    </source>
</evidence>
<name>A0A8T8SGJ6_9BASI</name>
<feature type="compositionally biased region" description="Polar residues" evidence="1">
    <location>
        <begin position="74"/>
        <end position="84"/>
    </location>
</feature>
<feature type="region of interest" description="Disordered" evidence="1">
    <location>
        <begin position="45"/>
        <end position="117"/>
    </location>
</feature>
<organism evidence="2 3">
    <name type="scientific">Tilletia indica</name>
    <dbReference type="NCBI Taxonomy" id="43049"/>
    <lineage>
        <taxon>Eukaryota</taxon>
        <taxon>Fungi</taxon>
        <taxon>Dikarya</taxon>
        <taxon>Basidiomycota</taxon>
        <taxon>Ustilaginomycotina</taxon>
        <taxon>Exobasidiomycetes</taxon>
        <taxon>Tilletiales</taxon>
        <taxon>Tilletiaceae</taxon>
        <taxon>Tilletia</taxon>
    </lineage>
</organism>
<gene>
    <name evidence="2" type="ORF">A4X13_0g8114</name>
</gene>
<dbReference type="EMBL" id="LWDF02001256">
    <property type="protein sequence ID" value="KAE8239696.1"/>
    <property type="molecule type" value="Genomic_DNA"/>
</dbReference>
<dbReference type="AlphaFoldDB" id="A0A8T8SGJ6"/>
<sequence>MTTMRLEAARRPNRRYPALPPHSDSNLATWAVRSLRPLYRRQREYRTATVSATTSKHSGQGFHSENQSDDESQSHPGDNPQNPIQLDDAIDNDDQTSASHVGDHNREDTTTEGALSE</sequence>
<evidence type="ECO:0000256" key="1">
    <source>
        <dbReference type="SAM" id="MobiDB-lite"/>
    </source>
</evidence>
<proteinExistence type="predicted"/>
<keyword evidence="3" id="KW-1185">Reference proteome</keyword>
<dbReference type="Proteomes" id="UP000077521">
    <property type="component" value="Unassembled WGS sequence"/>
</dbReference>
<evidence type="ECO:0000313" key="2">
    <source>
        <dbReference type="EMBL" id="KAE8239696.1"/>
    </source>
</evidence>
<reference evidence="2" key="1">
    <citation type="submission" date="2016-04" db="EMBL/GenBank/DDBJ databases">
        <authorList>
            <person name="Nguyen H.D."/>
            <person name="Samba Siva P."/>
            <person name="Cullis J."/>
            <person name="Levesque C.A."/>
            <person name="Hambleton S."/>
        </authorList>
    </citation>
    <scope>NUCLEOTIDE SEQUENCE</scope>
    <source>
        <strain evidence="2">DAOMC 236416</strain>
    </source>
</reference>
<feature type="compositionally biased region" description="Polar residues" evidence="1">
    <location>
        <begin position="48"/>
        <end position="65"/>
    </location>
</feature>
<comment type="caution">
    <text evidence="2">The sequence shown here is derived from an EMBL/GenBank/DDBJ whole genome shotgun (WGS) entry which is preliminary data.</text>
</comment>
<accession>A0A8T8SGJ6</accession>